<reference evidence="2 3" key="1">
    <citation type="submission" date="2019-12" db="EMBL/GenBank/DDBJ databases">
        <title>A genome sequence resource for the geographically widespread anthracnose pathogen Colletotrichum asianum.</title>
        <authorList>
            <person name="Meng Y."/>
        </authorList>
    </citation>
    <scope>NUCLEOTIDE SEQUENCE [LARGE SCALE GENOMIC DNA]</scope>
    <source>
        <strain evidence="2 3">ICMP 18580</strain>
    </source>
</reference>
<dbReference type="AlphaFoldDB" id="A0A8H3WUK1"/>
<sequence>MAWKAPNCEKRPDTAQGPRTSDKMQSH</sequence>
<dbReference type="Proteomes" id="UP000434172">
    <property type="component" value="Unassembled WGS sequence"/>
</dbReference>
<protein>
    <submittedName>
        <fullName evidence="2">Uncharacterized protein</fullName>
    </submittedName>
</protein>
<evidence type="ECO:0000313" key="3">
    <source>
        <dbReference type="Proteomes" id="UP000434172"/>
    </source>
</evidence>
<organism evidence="2 3">
    <name type="scientific">Colletotrichum asianum</name>
    <dbReference type="NCBI Taxonomy" id="702518"/>
    <lineage>
        <taxon>Eukaryota</taxon>
        <taxon>Fungi</taxon>
        <taxon>Dikarya</taxon>
        <taxon>Ascomycota</taxon>
        <taxon>Pezizomycotina</taxon>
        <taxon>Sordariomycetes</taxon>
        <taxon>Hypocreomycetidae</taxon>
        <taxon>Glomerellales</taxon>
        <taxon>Glomerellaceae</taxon>
        <taxon>Colletotrichum</taxon>
        <taxon>Colletotrichum gloeosporioides species complex</taxon>
    </lineage>
</organism>
<keyword evidence="3" id="KW-1185">Reference proteome</keyword>
<comment type="caution">
    <text evidence="2">The sequence shown here is derived from an EMBL/GenBank/DDBJ whole genome shotgun (WGS) entry which is preliminary data.</text>
</comment>
<dbReference type="EMBL" id="WOWK01000001">
    <property type="protein sequence ID" value="KAF0332742.1"/>
    <property type="molecule type" value="Genomic_DNA"/>
</dbReference>
<feature type="region of interest" description="Disordered" evidence="1">
    <location>
        <begin position="1"/>
        <end position="27"/>
    </location>
</feature>
<evidence type="ECO:0000256" key="1">
    <source>
        <dbReference type="SAM" id="MobiDB-lite"/>
    </source>
</evidence>
<evidence type="ECO:0000313" key="2">
    <source>
        <dbReference type="EMBL" id="KAF0332742.1"/>
    </source>
</evidence>
<proteinExistence type="predicted"/>
<gene>
    <name evidence="2" type="ORF">GQ607_000758</name>
</gene>
<name>A0A8H3WUK1_9PEZI</name>
<accession>A0A8H3WUK1</accession>